<organism evidence="1 2">
    <name type="scientific">Helianthus annuus</name>
    <name type="common">Common sunflower</name>
    <dbReference type="NCBI Taxonomy" id="4232"/>
    <lineage>
        <taxon>Eukaryota</taxon>
        <taxon>Viridiplantae</taxon>
        <taxon>Streptophyta</taxon>
        <taxon>Embryophyta</taxon>
        <taxon>Tracheophyta</taxon>
        <taxon>Spermatophyta</taxon>
        <taxon>Magnoliopsida</taxon>
        <taxon>eudicotyledons</taxon>
        <taxon>Gunneridae</taxon>
        <taxon>Pentapetalae</taxon>
        <taxon>asterids</taxon>
        <taxon>campanulids</taxon>
        <taxon>Asterales</taxon>
        <taxon>Asteraceae</taxon>
        <taxon>Asteroideae</taxon>
        <taxon>Heliantheae alliance</taxon>
        <taxon>Heliantheae</taxon>
        <taxon>Helianthus</taxon>
    </lineage>
</organism>
<dbReference type="AlphaFoldDB" id="A0A9K3H4M8"/>
<comment type="caution">
    <text evidence="1">The sequence shown here is derived from an EMBL/GenBank/DDBJ whole genome shotgun (WGS) entry which is preliminary data.</text>
</comment>
<protein>
    <submittedName>
        <fullName evidence="1">Uncharacterized protein</fullName>
    </submittedName>
</protein>
<proteinExistence type="predicted"/>
<reference evidence="1" key="2">
    <citation type="submission" date="2020-06" db="EMBL/GenBank/DDBJ databases">
        <title>Helianthus annuus Genome sequencing and assembly Release 2.</title>
        <authorList>
            <person name="Gouzy J."/>
            <person name="Langlade N."/>
            <person name="Munos S."/>
        </authorList>
    </citation>
    <scope>NUCLEOTIDE SEQUENCE</scope>
    <source>
        <tissue evidence="1">Leaves</tissue>
    </source>
</reference>
<accession>A0A9K3H4M8</accession>
<sequence length="80" mass="9319">MHLAKYAYLSPKRPLLKLKECQLSPLCHRVAFPQLPLQHRAFSKLNPGQSRPPRHHLLHHLLPHRHLMSQKTEHAILSTS</sequence>
<dbReference type="EMBL" id="MNCJ02000330">
    <property type="protein sequence ID" value="KAF5766226.1"/>
    <property type="molecule type" value="Genomic_DNA"/>
</dbReference>
<evidence type="ECO:0000313" key="1">
    <source>
        <dbReference type="EMBL" id="KAF5766226.1"/>
    </source>
</evidence>
<keyword evidence="2" id="KW-1185">Reference proteome</keyword>
<reference evidence="1" key="1">
    <citation type="journal article" date="2017" name="Nature">
        <title>The sunflower genome provides insights into oil metabolism, flowering and Asterid evolution.</title>
        <authorList>
            <person name="Badouin H."/>
            <person name="Gouzy J."/>
            <person name="Grassa C.J."/>
            <person name="Murat F."/>
            <person name="Staton S.E."/>
            <person name="Cottret L."/>
            <person name="Lelandais-Briere C."/>
            <person name="Owens G.L."/>
            <person name="Carrere S."/>
            <person name="Mayjonade B."/>
            <person name="Legrand L."/>
            <person name="Gill N."/>
            <person name="Kane N.C."/>
            <person name="Bowers J.E."/>
            <person name="Hubner S."/>
            <person name="Bellec A."/>
            <person name="Berard A."/>
            <person name="Berges H."/>
            <person name="Blanchet N."/>
            <person name="Boniface M.C."/>
            <person name="Brunel D."/>
            <person name="Catrice O."/>
            <person name="Chaidir N."/>
            <person name="Claudel C."/>
            <person name="Donnadieu C."/>
            <person name="Faraut T."/>
            <person name="Fievet G."/>
            <person name="Helmstetter N."/>
            <person name="King M."/>
            <person name="Knapp S.J."/>
            <person name="Lai Z."/>
            <person name="Le Paslier M.C."/>
            <person name="Lippi Y."/>
            <person name="Lorenzon L."/>
            <person name="Mandel J.R."/>
            <person name="Marage G."/>
            <person name="Marchand G."/>
            <person name="Marquand E."/>
            <person name="Bret-Mestries E."/>
            <person name="Morien E."/>
            <person name="Nambeesan S."/>
            <person name="Nguyen T."/>
            <person name="Pegot-Espagnet P."/>
            <person name="Pouilly N."/>
            <person name="Raftis F."/>
            <person name="Sallet E."/>
            <person name="Schiex T."/>
            <person name="Thomas J."/>
            <person name="Vandecasteele C."/>
            <person name="Vares D."/>
            <person name="Vear F."/>
            <person name="Vautrin S."/>
            <person name="Crespi M."/>
            <person name="Mangin B."/>
            <person name="Burke J.M."/>
            <person name="Salse J."/>
            <person name="Munos S."/>
            <person name="Vincourt P."/>
            <person name="Rieseberg L.H."/>
            <person name="Langlade N.B."/>
        </authorList>
    </citation>
    <scope>NUCLEOTIDE SEQUENCE</scope>
    <source>
        <tissue evidence="1">Leaves</tissue>
    </source>
</reference>
<dbReference type="Proteomes" id="UP000215914">
    <property type="component" value="Unassembled WGS sequence"/>
</dbReference>
<name>A0A9K3H4M8_HELAN</name>
<dbReference type="Gramene" id="mRNA:HanXRQr2_Chr15g0712851">
    <property type="protein sequence ID" value="CDS:HanXRQr2_Chr15g0712851.1"/>
    <property type="gene ID" value="HanXRQr2_Chr15g0712851"/>
</dbReference>
<gene>
    <name evidence="1" type="ORF">HanXRQr2_Chr15g0712851</name>
</gene>
<evidence type="ECO:0000313" key="2">
    <source>
        <dbReference type="Proteomes" id="UP000215914"/>
    </source>
</evidence>